<feature type="domain" description="ABC transporter" evidence="6">
    <location>
        <begin position="1"/>
        <end position="192"/>
    </location>
</feature>
<dbReference type="SMART" id="SM00382">
    <property type="entry name" value="AAA"/>
    <property type="match status" value="1"/>
</dbReference>
<dbReference type="PANTHER" id="PTHR43820:SF4">
    <property type="entry name" value="HIGH-AFFINITY BRANCHED-CHAIN AMINO ACID TRANSPORT ATP-BINDING PROTEIN LIVF"/>
    <property type="match status" value="1"/>
</dbReference>
<evidence type="ECO:0000256" key="4">
    <source>
        <dbReference type="ARBA" id="ARBA00022840"/>
    </source>
</evidence>
<dbReference type="PROSITE" id="PS50893">
    <property type="entry name" value="ABC_TRANSPORTER_2"/>
    <property type="match status" value="1"/>
</dbReference>
<dbReference type="InterPro" id="IPR003593">
    <property type="entry name" value="AAA+_ATPase"/>
</dbReference>
<keyword evidence="3" id="KW-0547">Nucleotide-binding</keyword>
<evidence type="ECO:0000313" key="7">
    <source>
        <dbReference type="EMBL" id="HHM44706.1"/>
    </source>
</evidence>
<dbReference type="InterPro" id="IPR052156">
    <property type="entry name" value="BCAA_Transport_ATP-bd_LivF"/>
</dbReference>
<dbReference type="InterPro" id="IPR003439">
    <property type="entry name" value="ABC_transporter-like_ATP-bd"/>
</dbReference>
<evidence type="ECO:0000256" key="5">
    <source>
        <dbReference type="ARBA" id="ARBA00022970"/>
    </source>
</evidence>
<dbReference type="Pfam" id="PF00005">
    <property type="entry name" value="ABC_tran"/>
    <property type="match status" value="1"/>
</dbReference>
<keyword evidence="4 7" id="KW-0067">ATP-binding</keyword>
<dbReference type="PANTHER" id="PTHR43820">
    <property type="entry name" value="HIGH-AFFINITY BRANCHED-CHAIN AMINO ACID TRANSPORT ATP-BINDING PROTEIN LIVF"/>
    <property type="match status" value="1"/>
</dbReference>
<dbReference type="GO" id="GO:0005524">
    <property type="term" value="F:ATP binding"/>
    <property type="evidence" value="ECO:0007669"/>
    <property type="project" value="UniProtKB-KW"/>
</dbReference>
<comment type="similarity">
    <text evidence="1">Belongs to the ABC transporter superfamily.</text>
</comment>
<dbReference type="GO" id="GO:0015807">
    <property type="term" value="P:L-amino acid transport"/>
    <property type="evidence" value="ECO:0007669"/>
    <property type="project" value="TreeGrafter"/>
</dbReference>
<protein>
    <submittedName>
        <fullName evidence="7">ABC transporter ATP-binding protein</fullName>
    </submittedName>
</protein>
<evidence type="ECO:0000256" key="2">
    <source>
        <dbReference type="ARBA" id="ARBA00022448"/>
    </source>
</evidence>
<organism evidence="7">
    <name type="scientific">Caldiarchaeum subterraneum</name>
    <dbReference type="NCBI Taxonomy" id="311458"/>
    <lineage>
        <taxon>Archaea</taxon>
        <taxon>Nitrososphaerota</taxon>
        <taxon>Candidatus Caldarchaeales</taxon>
        <taxon>Candidatus Caldarchaeaceae</taxon>
        <taxon>Candidatus Caldarchaeum</taxon>
    </lineage>
</organism>
<keyword evidence="2" id="KW-0813">Transport</keyword>
<name>A0A7J3VUR8_CALS0</name>
<evidence type="ECO:0000256" key="1">
    <source>
        <dbReference type="ARBA" id="ARBA00005417"/>
    </source>
</evidence>
<dbReference type="GO" id="GO:0015658">
    <property type="term" value="F:branched-chain amino acid transmembrane transporter activity"/>
    <property type="evidence" value="ECO:0007669"/>
    <property type="project" value="TreeGrafter"/>
</dbReference>
<dbReference type="InterPro" id="IPR017871">
    <property type="entry name" value="ABC_transporter-like_CS"/>
</dbReference>
<sequence length="192" mass="20977">MTTGYGSMPVLRKVSLEVEKSTITGMIGPNGSGKTTCIKTIVGLNKPWEGVISFQNNTINGKPPHEISRMGISLAPEGRRLFGKMTVMENLLIGSYSAKKDDKPLDRLEHVFQLFPILKQRKNQAAGTLSGGEQQMLNIGRALMSSPQLLILDEPSLGLGRRGKKDIRQFTSARNAVATEPTPIPKPMPAYM</sequence>
<reference evidence="7" key="1">
    <citation type="journal article" date="2020" name="mSystems">
        <title>Genome- and Community-Level Interaction Insights into Carbon Utilization and Element Cycling Functions of Hydrothermarchaeota in Hydrothermal Sediment.</title>
        <authorList>
            <person name="Zhou Z."/>
            <person name="Liu Y."/>
            <person name="Xu W."/>
            <person name="Pan J."/>
            <person name="Luo Z.H."/>
            <person name="Li M."/>
        </authorList>
    </citation>
    <scope>NUCLEOTIDE SEQUENCE [LARGE SCALE GENOMIC DNA]</scope>
    <source>
        <strain evidence="7">SpSt-1074</strain>
    </source>
</reference>
<evidence type="ECO:0000256" key="3">
    <source>
        <dbReference type="ARBA" id="ARBA00022741"/>
    </source>
</evidence>
<dbReference type="InterPro" id="IPR027417">
    <property type="entry name" value="P-loop_NTPase"/>
</dbReference>
<dbReference type="GO" id="GO:0016887">
    <property type="term" value="F:ATP hydrolysis activity"/>
    <property type="evidence" value="ECO:0007669"/>
    <property type="project" value="InterPro"/>
</dbReference>
<accession>A0A7J3VUR8</accession>
<comment type="caution">
    <text evidence="7">The sequence shown here is derived from an EMBL/GenBank/DDBJ whole genome shotgun (WGS) entry which is preliminary data.</text>
</comment>
<dbReference type="PROSITE" id="PS00211">
    <property type="entry name" value="ABC_TRANSPORTER_1"/>
    <property type="match status" value="1"/>
</dbReference>
<dbReference type="EMBL" id="DRXH01000184">
    <property type="protein sequence ID" value="HHM44706.1"/>
    <property type="molecule type" value="Genomic_DNA"/>
</dbReference>
<proteinExistence type="inferred from homology"/>
<keyword evidence="5" id="KW-0029">Amino-acid transport</keyword>
<dbReference type="CDD" id="cd03224">
    <property type="entry name" value="ABC_TM1139_LivF_branched"/>
    <property type="match status" value="1"/>
</dbReference>
<dbReference type="AlphaFoldDB" id="A0A7J3VUR8"/>
<dbReference type="Gene3D" id="3.40.50.300">
    <property type="entry name" value="P-loop containing nucleotide triphosphate hydrolases"/>
    <property type="match status" value="1"/>
</dbReference>
<evidence type="ECO:0000259" key="6">
    <source>
        <dbReference type="PROSITE" id="PS50893"/>
    </source>
</evidence>
<gene>
    <name evidence="7" type="ORF">ENM31_05365</name>
</gene>
<dbReference type="SUPFAM" id="SSF52540">
    <property type="entry name" value="P-loop containing nucleoside triphosphate hydrolases"/>
    <property type="match status" value="1"/>
</dbReference>